<dbReference type="GO" id="GO:0005737">
    <property type="term" value="C:cytoplasm"/>
    <property type="evidence" value="ECO:0007669"/>
    <property type="project" value="TreeGrafter"/>
</dbReference>
<keyword evidence="3" id="KW-1185">Reference proteome</keyword>
<dbReference type="GO" id="GO:0004029">
    <property type="term" value="F:aldehyde dehydrogenase (NAD+) activity"/>
    <property type="evidence" value="ECO:0007669"/>
    <property type="project" value="TreeGrafter"/>
</dbReference>
<dbReference type="Pfam" id="PF13460">
    <property type="entry name" value="NAD_binding_10"/>
    <property type="match status" value="1"/>
</dbReference>
<dbReference type="InterPro" id="IPR051783">
    <property type="entry name" value="NAD(P)-dependent_oxidoreduct"/>
</dbReference>
<dbReference type="Gene3D" id="3.40.50.720">
    <property type="entry name" value="NAD(P)-binding Rossmann-like Domain"/>
    <property type="match status" value="1"/>
</dbReference>
<proteinExistence type="predicted"/>
<dbReference type="AlphaFoldDB" id="A0A6I3IK68"/>
<evidence type="ECO:0000313" key="2">
    <source>
        <dbReference type="EMBL" id="MTB73043.1"/>
    </source>
</evidence>
<organism evidence="2 3">
    <name type="scientific">Arsenicicoccus cauae</name>
    <dbReference type="NCBI Taxonomy" id="2663847"/>
    <lineage>
        <taxon>Bacteria</taxon>
        <taxon>Bacillati</taxon>
        <taxon>Actinomycetota</taxon>
        <taxon>Actinomycetes</taxon>
        <taxon>Micrococcales</taxon>
        <taxon>Intrasporangiaceae</taxon>
        <taxon>Arsenicicoccus</taxon>
    </lineage>
</organism>
<name>A0A6I3IK68_9MICO</name>
<sequence length="287" mass="30500">MGDAPDGGARATATLVGCGDLGSRIGLRLASAGVDVRAVRRHADLVPPPLTGLSADITDPRAPLPDLSADLLVVCLTADERDEAGYRRTYVEGMSRALEAACRAGRSPRRAVLVSSTGVYGDATGLVDEATTPEPSRATSRVLLEAESAFREAVPHGTVARLSGLYGDREPRIVAQVRRGEDPHPHRWTNRLHRHDAAAAVVHLLTRPEAPDPLYVVTDDEPCTSGELSAYVAALLGISWSVSTPGRSVAEGRCLSNARLRSTGFTLQHPTYREGYRALLTGLGLTV</sequence>
<dbReference type="InterPro" id="IPR016040">
    <property type="entry name" value="NAD(P)-bd_dom"/>
</dbReference>
<accession>A0A6I3IK68</accession>
<gene>
    <name evidence="2" type="ORF">GGG17_13925</name>
</gene>
<comment type="caution">
    <text evidence="2">The sequence shown here is derived from an EMBL/GenBank/DDBJ whole genome shotgun (WGS) entry which is preliminary data.</text>
</comment>
<dbReference type="RefSeq" id="WP_154594321.1">
    <property type="nucleotide sequence ID" value="NZ_WLVL01000042.1"/>
</dbReference>
<dbReference type="SUPFAM" id="SSF51735">
    <property type="entry name" value="NAD(P)-binding Rossmann-fold domains"/>
    <property type="match status" value="1"/>
</dbReference>
<protein>
    <submittedName>
        <fullName evidence="2">NAD(P)H-binding protein</fullName>
    </submittedName>
</protein>
<dbReference type="PANTHER" id="PTHR48079:SF6">
    <property type="entry name" value="NAD(P)-BINDING DOMAIN-CONTAINING PROTEIN-RELATED"/>
    <property type="match status" value="1"/>
</dbReference>
<dbReference type="EMBL" id="WLVL01000042">
    <property type="protein sequence ID" value="MTB73043.1"/>
    <property type="molecule type" value="Genomic_DNA"/>
</dbReference>
<evidence type="ECO:0000313" key="3">
    <source>
        <dbReference type="Proteomes" id="UP000431092"/>
    </source>
</evidence>
<evidence type="ECO:0000259" key="1">
    <source>
        <dbReference type="Pfam" id="PF13460"/>
    </source>
</evidence>
<feature type="domain" description="NAD(P)-binding" evidence="1">
    <location>
        <begin position="19"/>
        <end position="208"/>
    </location>
</feature>
<dbReference type="Proteomes" id="UP000431092">
    <property type="component" value="Unassembled WGS sequence"/>
</dbReference>
<dbReference type="PANTHER" id="PTHR48079">
    <property type="entry name" value="PROTEIN YEEZ"/>
    <property type="match status" value="1"/>
</dbReference>
<reference evidence="2 3" key="1">
    <citation type="submission" date="2019-11" db="EMBL/GenBank/DDBJ databases">
        <title>Whole genome sequencing identifies a novel species of the genus Arsenicicoccus isolated from human blood.</title>
        <authorList>
            <person name="Jeong J.H."/>
            <person name="Kweon O.J."/>
            <person name="Kim H.R."/>
            <person name="Kim T.-H."/>
            <person name="Ha S.-M."/>
            <person name="Lee M.-K."/>
        </authorList>
    </citation>
    <scope>NUCLEOTIDE SEQUENCE [LARGE SCALE GENOMIC DNA]</scope>
    <source>
        <strain evidence="2 3">MKL-02</strain>
    </source>
</reference>
<dbReference type="InterPro" id="IPR036291">
    <property type="entry name" value="NAD(P)-bd_dom_sf"/>
</dbReference>